<keyword evidence="9" id="KW-1185">Reference proteome</keyword>
<name>A0ABW1JE06_9ACTN</name>
<protein>
    <submittedName>
        <fullName evidence="8">LemA family protein</fullName>
    </submittedName>
</protein>
<evidence type="ECO:0000313" key="9">
    <source>
        <dbReference type="Proteomes" id="UP001596189"/>
    </source>
</evidence>
<comment type="subcellular location">
    <subcellularLocation>
        <location evidence="1">Membrane</location>
        <topology evidence="1">Single-pass membrane protein</topology>
    </subcellularLocation>
</comment>
<keyword evidence="5 7" id="KW-0472">Membrane</keyword>
<dbReference type="InterPro" id="IPR023353">
    <property type="entry name" value="LemA-like_dom_sf"/>
</dbReference>
<gene>
    <name evidence="8" type="ORF">ACFQDO_10645</name>
</gene>
<proteinExistence type="inferred from homology"/>
<feature type="compositionally biased region" description="Low complexity" evidence="6">
    <location>
        <begin position="191"/>
        <end position="205"/>
    </location>
</feature>
<reference evidence="9" key="1">
    <citation type="journal article" date="2019" name="Int. J. Syst. Evol. Microbiol.">
        <title>The Global Catalogue of Microorganisms (GCM) 10K type strain sequencing project: providing services to taxonomists for standard genome sequencing and annotation.</title>
        <authorList>
            <consortium name="The Broad Institute Genomics Platform"/>
            <consortium name="The Broad Institute Genome Sequencing Center for Infectious Disease"/>
            <person name="Wu L."/>
            <person name="Ma J."/>
        </authorList>
    </citation>
    <scope>NUCLEOTIDE SEQUENCE [LARGE SCALE GENOMIC DNA]</scope>
    <source>
        <strain evidence="9">KACC 14249</strain>
    </source>
</reference>
<feature type="transmembrane region" description="Helical" evidence="7">
    <location>
        <begin position="6"/>
        <end position="23"/>
    </location>
</feature>
<dbReference type="EMBL" id="JBHSRD010000004">
    <property type="protein sequence ID" value="MFC6007586.1"/>
    <property type="molecule type" value="Genomic_DNA"/>
</dbReference>
<dbReference type="PANTHER" id="PTHR34478:SF1">
    <property type="entry name" value="PROTEIN LEMA"/>
    <property type="match status" value="1"/>
</dbReference>
<comment type="caution">
    <text evidence="8">The sequence shown here is derived from an EMBL/GenBank/DDBJ whole genome shotgun (WGS) entry which is preliminary data.</text>
</comment>
<evidence type="ECO:0000256" key="7">
    <source>
        <dbReference type="SAM" id="Phobius"/>
    </source>
</evidence>
<dbReference type="Gene3D" id="1.20.1440.20">
    <property type="entry name" value="LemA-like domain"/>
    <property type="match status" value="1"/>
</dbReference>
<keyword evidence="3 7" id="KW-0812">Transmembrane</keyword>
<evidence type="ECO:0000256" key="5">
    <source>
        <dbReference type="ARBA" id="ARBA00023136"/>
    </source>
</evidence>
<evidence type="ECO:0000256" key="6">
    <source>
        <dbReference type="SAM" id="MobiDB-lite"/>
    </source>
</evidence>
<evidence type="ECO:0000256" key="2">
    <source>
        <dbReference type="ARBA" id="ARBA00008854"/>
    </source>
</evidence>
<dbReference type="SUPFAM" id="SSF140478">
    <property type="entry name" value="LemA-like"/>
    <property type="match status" value="1"/>
</dbReference>
<dbReference type="PANTHER" id="PTHR34478">
    <property type="entry name" value="PROTEIN LEMA"/>
    <property type="match status" value="1"/>
</dbReference>
<evidence type="ECO:0000313" key="8">
    <source>
        <dbReference type="EMBL" id="MFC6007586.1"/>
    </source>
</evidence>
<feature type="compositionally biased region" description="Pro residues" evidence="6">
    <location>
        <begin position="206"/>
        <end position="222"/>
    </location>
</feature>
<feature type="region of interest" description="Disordered" evidence="6">
    <location>
        <begin position="186"/>
        <end position="222"/>
    </location>
</feature>
<evidence type="ECO:0000256" key="1">
    <source>
        <dbReference type="ARBA" id="ARBA00004167"/>
    </source>
</evidence>
<dbReference type="Proteomes" id="UP001596189">
    <property type="component" value="Unassembled WGS sequence"/>
</dbReference>
<evidence type="ECO:0000256" key="3">
    <source>
        <dbReference type="ARBA" id="ARBA00022692"/>
    </source>
</evidence>
<sequence>MTGGIIALIVVIVIVVILALYFVSQYNGLIRLRNVVQESWRQIDVELNRRHDLIPNLVETVKGYASHERETLQAVTNARAAAAAPGASPAQQAQQENVLTAALGRLFAVAEAYPDLKANTNFLQLQRDLTDTEDRVAASRRFYNANVRALNTKVETVPSNIVAGMFHITTAEYFEVEDAATRAAPQVSFGTSTSAAAAPATTAPPAAAPAPSAPQDSPPAPS</sequence>
<keyword evidence="4 7" id="KW-1133">Transmembrane helix</keyword>
<dbReference type="RefSeq" id="WP_345715735.1">
    <property type="nucleotide sequence ID" value="NZ_BAABFP010000002.1"/>
</dbReference>
<dbReference type="Pfam" id="PF04011">
    <property type="entry name" value="LemA"/>
    <property type="match status" value="1"/>
</dbReference>
<comment type="similarity">
    <text evidence="2">Belongs to the LemA family.</text>
</comment>
<accession>A0ABW1JE06</accession>
<evidence type="ECO:0000256" key="4">
    <source>
        <dbReference type="ARBA" id="ARBA00022989"/>
    </source>
</evidence>
<organism evidence="8 9">
    <name type="scientific">Angustibacter luteus</name>
    <dbReference type="NCBI Taxonomy" id="658456"/>
    <lineage>
        <taxon>Bacteria</taxon>
        <taxon>Bacillati</taxon>
        <taxon>Actinomycetota</taxon>
        <taxon>Actinomycetes</taxon>
        <taxon>Kineosporiales</taxon>
        <taxon>Kineosporiaceae</taxon>
    </lineage>
</organism>
<dbReference type="InterPro" id="IPR007156">
    <property type="entry name" value="MamQ_LemA"/>
</dbReference>